<dbReference type="EMBL" id="UINC01142510">
    <property type="protein sequence ID" value="SVD30880.1"/>
    <property type="molecule type" value="Genomic_DNA"/>
</dbReference>
<accession>A0A382U9B1</accession>
<reference evidence="2" key="1">
    <citation type="submission" date="2018-05" db="EMBL/GenBank/DDBJ databases">
        <authorList>
            <person name="Lanie J.A."/>
            <person name="Ng W.-L."/>
            <person name="Kazmierczak K.M."/>
            <person name="Andrzejewski T.M."/>
            <person name="Davidsen T.M."/>
            <person name="Wayne K.J."/>
            <person name="Tettelin H."/>
            <person name="Glass J.I."/>
            <person name="Rusch D."/>
            <person name="Podicherti R."/>
            <person name="Tsui H.-C.T."/>
            <person name="Winkler M.E."/>
        </authorList>
    </citation>
    <scope>NUCLEOTIDE SEQUENCE</scope>
</reference>
<evidence type="ECO:0000313" key="2">
    <source>
        <dbReference type="EMBL" id="SVD30880.1"/>
    </source>
</evidence>
<evidence type="ECO:0000256" key="1">
    <source>
        <dbReference type="SAM" id="MobiDB-lite"/>
    </source>
</evidence>
<gene>
    <name evidence="2" type="ORF">METZ01_LOCUS383734</name>
</gene>
<feature type="non-terminal residue" evidence="2">
    <location>
        <position position="42"/>
    </location>
</feature>
<feature type="region of interest" description="Disordered" evidence="1">
    <location>
        <begin position="17"/>
        <end position="42"/>
    </location>
</feature>
<name>A0A382U9B1_9ZZZZ</name>
<proteinExistence type="predicted"/>
<dbReference type="AlphaFoldDB" id="A0A382U9B1"/>
<protein>
    <submittedName>
        <fullName evidence="2">Uncharacterized protein</fullName>
    </submittedName>
</protein>
<organism evidence="2">
    <name type="scientific">marine metagenome</name>
    <dbReference type="NCBI Taxonomy" id="408172"/>
    <lineage>
        <taxon>unclassified sequences</taxon>
        <taxon>metagenomes</taxon>
        <taxon>ecological metagenomes</taxon>
    </lineage>
</organism>
<feature type="compositionally biased region" description="Basic and acidic residues" evidence="1">
    <location>
        <begin position="27"/>
        <end position="42"/>
    </location>
</feature>
<sequence>MLYKLIEEASRVLRTPPPVFDFENPPEDPKEIAKNIGEAMDK</sequence>